<feature type="domain" description="YdhG-like" evidence="1">
    <location>
        <begin position="29"/>
        <end position="130"/>
    </location>
</feature>
<evidence type="ECO:0000313" key="2">
    <source>
        <dbReference type="EMBL" id="MCG2621830.1"/>
    </source>
</evidence>
<name>A0ABS9L5B5_9MICC</name>
<comment type="caution">
    <text evidence="2">The sequence shown here is derived from an EMBL/GenBank/DDBJ whole genome shotgun (WGS) entry which is preliminary data.</text>
</comment>
<evidence type="ECO:0000259" key="1">
    <source>
        <dbReference type="Pfam" id="PF08818"/>
    </source>
</evidence>
<evidence type="ECO:0000313" key="3">
    <source>
        <dbReference type="Proteomes" id="UP001165368"/>
    </source>
</evidence>
<protein>
    <submittedName>
        <fullName evidence="2">DUF1801 domain-containing protein</fullName>
    </submittedName>
</protein>
<reference evidence="2" key="1">
    <citation type="submission" date="2022-01" db="EMBL/GenBank/DDBJ databases">
        <authorList>
            <person name="Jo J.-H."/>
            <person name="Im W.-T."/>
        </authorList>
    </citation>
    <scope>NUCLEOTIDE SEQUENCE</scope>
    <source>
        <strain evidence="2">I2-34</strain>
    </source>
</reference>
<gene>
    <name evidence="2" type="ORF">LVY72_07850</name>
</gene>
<dbReference type="EMBL" id="JAKLTQ010000004">
    <property type="protein sequence ID" value="MCG2621830.1"/>
    <property type="molecule type" value="Genomic_DNA"/>
</dbReference>
<dbReference type="Pfam" id="PF08818">
    <property type="entry name" value="DUF1801"/>
    <property type="match status" value="1"/>
</dbReference>
<proteinExistence type="predicted"/>
<organism evidence="2 3">
    <name type="scientific">Arthrobacter hankyongi</name>
    <dbReference type="NCBI Taxonomy" id="2904801"/>
    <lineage>
        <taxon>Bacteria</taxon>
        <taxon>Bacillati</taxon>
        <taxon>Actinomycetota</taxon>
        <taxon>Actinomycetes</taxon>
        <taxon>Micrococcales</taxon>
        <taxon>Micrococcaceae</taxon>
        <taxon>Arthrobacter</taxon>
    </lineage>
</organism>
<sequence length="142" mass="15542">MPSNAENKTQPTDRNVEEFLSQVPHPVRRADAFVLLEMMARLTGEEPVLWGPTMVGFGSYHYRYASGREGDALAVGFSPRSANLALYGLTVAPEAAELLPRLGKHRTGAACLYINKLADVDTEVLERLISAGYAHMTTAVHQ</sequence>
<dbReference type="RefSeq" id="WP_237819439.1">
    <property type="nucleotide sequence ID" value="NZ_JAKLTQ010000004.1"/>
</dbReference>
<keyword evidence="3" id="KW-1185">Reference proteome</keyword>
<accession>A0ABS9L5B5</accession>
<dbReference type="InterPro" id="IPR014922">
    <property type="entry name" value="YdhG-like"/>
</dbReference>
<dbReference type="Proteomes" id="UP001165368">
    <property type="component" value="Unassembled WGS sequence"/>
</dbReference>